<sequence length="53" mass="5920">MSRGVAREGQGMGAICPRRHHERAPEEDSLYLCLTSTSLPDRANGDQTMKNQF</sequence>
<proteinExistence type="predicted"/>
<reference evidence="2" key="1">
    <citation type="journal article" date="2019" name="bioRxiv">
        <title>The Genome of the Zebra Mussel, Dreissena polymorpha: A Resource for Invasive Species Research.</title>
        <authorList>
            <person name="McCartney M.A."/>
            <person name="Auch B."/>
            <person name="Kono T."/>
            <person name="Mallez S."/>
            <person name="Zhang Y."/>
            <person name="Obille A."/>
            <person name="Becker A."/>
            <person name="Abrahante J.E."/>
            <person name="Garbe J."/>
            <person name="Badalamenti J.P."/>
            <person name="Herman A."/>
            <person name="Mangelson H."/>
            <person name="Liachko I."/>
            <person name="Sullivan S."/>
            <person name="Sone E.D."/>
            <person name="Koren S."/>
            <person name="Silverstein K.A.T."/>
            <person name="Beckman K.B."/>
            <person name="Gohl D.M."/>
        </authorList>
    </citation>
    <scope>NUCLEOTIDE SEQUENCE</scope>
    <source>
        <strain evidence="2">Duluth1</strain>
        <tissue evidence="2">Whole animal</tissue>
    </source>
</reference>
<organism evidence="2 3">
    <name type="scientific">Dreissena polymorpha</name>
    <name type="common">Zebra mussel</name>
    <name type="synonym">Mytilus polymorpha</name>
    <dbReference type="NCBI Taxonomy" id="45954"/>
    <lineage>
        <taxon>Eukaryota</taxon>
        <taxon>Metazoa</taxon>
        <taxon>Spiralia</taxon>
        <taxon>Lophotrochozoa</taxon>
        <taxon>Mollusca</taxon>
        <taxon>Bivalvia</taxon>
        <taxon>Autobranchia</taxon>
        <taxon>Heteroconchia</taxon>
        <taxon>Euheterodonta</taxon>
        <taxon>Imparidentia</taxon>
        <taxon>Neoheterodontei</taxon>
        <taxon>Myida</taxon>
        <taxon>Dreissenoidea</taxon>
        <taxon>Dreissenidae</taxon>
        <taxon>Dreissena</taxon>
    </lineage>
</organism>
<protein>
    <submittedName>
        <fullName evidence="2">Uncharacterized protein</fullName>
    </submittedName>
</protein>
<evidence type="ECO:0000256" key="1">
    <source>
        <dbReference type="SAM" id="MobiDB-lite"/>
    </source>
</evidence>
<gene>
    <name evidence="2" type="ORF">DPMN_002131</name>
</gene>
<dbReference type="Proteomes" id="UP000828390">
    <property type="component" value="Unassembled WGS sequence"/>
</dbReference>
<dbReference type="EMBL" id="JAIWYP010000001">
    <property type="protein sequence ID" value="KAH3878244.1"/>
    <property type="molecule type" value="Genomic_DNA"/>
</dbReference>
<evidence type="ECO:0000313" key="3">
    <source>
        <dbReference type="Proteomes" id="UP000828390"/>
    </source>
</evidence>
<keyword evidence="3" id="KW-1185">Reference proteome</keyword>
<accession>A0A9D4MM87</accession>
<evidence type="ECO:0000313" key="2">
    <source>
        <dbReference type="EMBL" id="KAH3878244.1"/>
    </source>
</evidence>
<comment type="caution">
    <text evidence="2">The sequence shown here is derived from an EMBL/GenBank/DDBJ whole genome shotgun (WGS) entry which is preliminary data.</text>
</comment>
<reference evidence="2" key="2">
    <citation type="submission" date="2020-11" db="EMBL/GenBank/DDBJ databases">
        <authorList>
            <person name="McCartney M.A."/>
            <person name="Auch B."/>
            <person name="Kono T."/>
            <person name="Mallez S."/>
            <person name="Becker A."/>
            <person name="Gohl D.M."/>
            <person name="Silverstein K.A.T."/>
            <person name="Koren S."/>
            <person name="Bechman K.B."/>
            <person name="Herman A."/>
            <person name="Abrahante J.E."/>
            <person name="Garbe J."/>
        </authorList>
    </citation>
    <scope>NUCLEOTIDE SEQUENCE</scope>
    <source>
        <strain evidence="2">Duluth1</strain>
        <tissue evidence="2">Whole animal</tissue>
    </source>
</reference>
<name>A0A9D4MM87_DREPO</name>
<dbReference type="AlphaFoldDB" id="A0A9D4MM87"/>
<feature type="region of interest" description="Disordered" evidence="1">
    <location>
        <begin position="1"/>
        <end position="26"/>
    </location>
</feature>